<reference evidence="2 3" key="1">
    <citation type="submission" date="2023-10" db="EMBL/GenBank/DDBJ databases">
        <title>Bacteria for the degradation of biodegradable plastic PBAT(Polybutylene adipate terephthalate).</title>
        <authorList>
            <person name="Weon H.-Y."/>
            <person name="Yeon J."/>
        </authorList>
    </citation>
    <scope>NUCLEOTIDE SEQUENCE [LARGE SCALE GENOMIC DNA]</scope>
    <source>
        <strain evidence="2 3">SBD 7-3</strain>
    </source>
</reference>
<sequence length="228" mass="24796">MPLLRAIWLLAAMLIAVGLAQGLKPIRLMADRLPAIDLKAQVPDEFSGWKLDPDTAPVLPDPSLQQRLDSLYDQTLARTYVNAQGERVMLTIAYGRDQSSEATAVHRPEFCYGAQGFDVRGAGIGRVALPAGQVTVQRLVGRLGPRVEPISYWVTLAEEATLPGVGRKLEQLRHGLEGEVADGMLVRVSTLAKPGAEVSPASYATQDRFLQDLARALPQAVRPRYFGA</sequence>
<dbReference type="InterPro" id="IPR014263">
    <property type="entry name" value="Methanolan_biosynth_EpsI"/>
</dbReference>
<accession>A0ABZ0CPT6</accession>
<dbReference type="EMBL" id="CP136336">
    <property type="protein sequence ID" value="WOB07006.1"/>
    <property type="molecule type" value="Genomic_DNA"/>
</dbReference>
<dbReference type="Proteomes" id="UP001303946">
    <property type="component" value="Chromosome"/>
</dbReference>
<proteinExistence type="predicted"/>
<feature type="domain" description="Methanolan biosynthesis EpsI" evidence="1">
    <location>
        <begin position="9"/>
        <end position="219"/>
    </location>
</feature>
<evidence type="ECO:0000259" key="1">
    <source>
        <dbReference type="Pfam" id="PF11984"/>
    </source>
</evidence>
<evidence type="ECO:0000313" key="2">
    <source>
        <dbReference type="EMBL" id="WOB07006.1"/>
    </source>
</evidence>
<dbReference type="InterPro" id="IPR054653">
    <property type="entry name" value="EpsI_type_B_pred"/>
</dbReference>
<protein>
    <submittedName>
        <fullName evidence="2">EpsI family protein</fullName>
    </submittedName>
</protein>
<gene>
    <name evidence="2" type="ORF">RXV79_19035</name>
</gene>
<dbReference type="NCBIfam" id="TIGR02914">
    <property type="entry name" value="EpsI_fam"/>
    <property type="match status" value="1"/>
</dbReference>
<evidence type="ECO:0000313" key="3">
    <source>
        <dbReference type="Proteomes" id="UP001303946"/>
    </source>
</evidence>
<keyword evidence="3" id="KW-1185">Reference proteome</keyword>
<dbReference type="Pfam" id="PF11984">
    <property type="entry name" value="DUF3485"/>
    <property type="match status" value="1"/>
</dbReference>
<organism evidence="2 3">
    <name type="scientific">Piscinibacter gummiphilus</name>
    <dbReference type="NCBI Taxonomy" id="946333"/>
    <lineage>
        <taxon>Bacteria</taxon>
        <taxon>Pseudomonadati</taxon>
        <taxon>Pseudomonadota</taxon>
        <taxon>Betaproteobacteria</taxon>
        <taxon>Burkholderiales</taxon>
        <taxon>Sphaerotilaceae</taxon>
        <taxon>Piscinibacter</taxon>
    </lineage>
</organism>
<dbReference type="NCBIfam" id="NF045609">
    <property type="entry name" value="EpsI_type_B"/>
    <property type="match status" value="1"/>
</dbReference>
<name>A0ABZ0CPT6_9BURK</name>
<dbReference type="RefSeq" id="WP_316699676.1">
    <property type="nucleotide sequence ID" value="NZ_CP136336.1"/>
</dbReference>